<dbReference type="RefSeq" id="WP_092785313.1">
    <property type="nucleotide sequence ID" value="NZ_FOGI01000014.1"/>
</dbReference>
<dbReference type="EMBL" id="FOGI01000014">
    <property type="protein sequence ID" value="SES43780.1"/>
    <property type="molecule type" value="Genomic_DNA"/>
</dbReference>
<reference evidence="3" key="1">
    <citation type="submission" date="2016-10" db="EMBL/GenBank/DDBJ databases">
        <authorList>
            <person name="Varghese N."/>
            <person name="Submissions S."/>
        </authorList>
    </citation>
    <scope>NUCLEOTIDE SEQUENCE [LARGE SCALE GENOMIC DNA]</scope>
    <source>
        <strain evidence="3">DSM 44260</strain>
    </source>
</reference>
<accession>A0A1H9XC87</accession>
<organism evidence="2 3">
    <name type="scientific">Actinokineospora terrae</name>
    <dbReference type="NCBI Taxonomy" id="155974"/>
    <lineage>
        <taxon>Bacteria</taxon>
        <taxon>Bacillati</taxon>
        <taxon>Actinomycetota</taxon>
        <taxon>Actinomycetes</taxon>
        <taxon>Pseudonocardiales</taxon>
        <taxon>Pseudonocardiaceae</taxon>
        <taxon>Actinokineospora</taxon>
    </lineage>
</organism>
<dbReference type="STRING" id="155974.SAMN04487818_11452"/>
<gene>
    <name evidence="2" type="ORF">SAMN04487818_11452</name>
</gene>
<keyword evidence="1" id="KW-0812">Transmembrane</keyword>
<evidence type="ECO:0000313" key="2">
    <source>
        <dbReference type="EMBL" id="SES43780.1"/>
    </source>
</evidence>
<proteinExistence type="predicted"/>
<protein>
    <submittedName>
        <fullName evidence="2">Uncharacterized protein</fullName>
    </submittedName>
</protein>
<evidence type="ECO:0000313" key="3">
    <source>
        <dbReference type="Proteomes" id="UP000199051"/>
    </source>
</evidence>
<feature type="transmembrane region" description="Helical" evidence="1">
    <location>
        <begin position="114"/>
        <end position="132"/>
    </location>
</feature>
<keyword evidence="3" id="KW-1185">Reference proteome</keyword>
<evidence type="ECO:0000256" key="1">
    <source>
        <dbReference type="SAM" id="Phobius"/>
    </source>
</evidence>
<keyword evidence="1" id="KW-1133">Transmembrane helix</keyword>
<keyword evidence="1" id="KW-0472">Membrane</keyword>
<dbReference type="Proteomes" id="UP000199051">
    <property type="component" value="Unassembled WGS sequence"/>
</dbReference>
<dbReference type="AlphaFoldDB" id="A0A1H9XC87"/>
<sequence length="136" mass="13691">MRVPFAIPASALKLAAVAAFSVIVALGLAFAGALGHWSSGPETATTVSATVLAGVPCDGSGQERVSYVTDGGKQDAFFDACGHESGETVEVTVGDGVVHLARATTGATLDARPFAVVLLVFAGIAGAGFTQLKRRD</sequence>
<name>A0A1H9XC87_9PSEU</name>